<feature type="domain" description="Peptidase S9 prolyl oligopeptidase catalytic" evidence="8">
    <location>
        <begin position="496"/>
        <end position="719"/>
    </location>
</feature>
<dbReference type="SUPFAM" id="SSF50993">
    <property type="entry name" value="Peptidase/esterase 'gauge' domain"/>
    <property type="match status" value="1"/>
</dbReference>
<dbReference type="InterPro" id="IPR002471">
    <property type="entry name" value="Pept_S9_AS"/>
</dbReference>
<dbReference type="GO" id="GO:0004252">
    <property type="term" value="F:serine-type endopeptidase activity"/>
    <property type="evidence" value="ECO:0007669"/>
    <property type="project" value="UniProtKB-UniRule"/>
</dbReference>
<proteinExistence type="inferred from homology"/>
<dbReference type="Gene3D" id="2.130.10.120">
    <property type="entry name" value="Prolyl oligopeptidase, N-terminal domain"/>
    <property type="match status" value="1"/>
</dbReference>
<feature type="domain" description="Peptidase S9A N-terminal" evidence="9">
    <location>
        <begin position="15"/>
        <end position="425"/>
    </location>
</feature>
<dbReference type="InterPro" id="IPR002470">
    <property type="entry name" value="Peptidase_S9A"/>
</dbReference>
<evidence type="ECO:0000256" key="5">
    <source>
        <dbReference type="ARBA" id="ARBA00022801"/>
    </source>
</evidence>
<dbReference type="GO" id="GO:0006508">
    <property type="term" value="P:proteolysis"/>
    <property type="evidence" value="ECO:0007669"/>
    <property type="project" value="UniProtKB-KW"/>
</dbReference>
<dbReference type="GO" id="GO:0005829">
    <property type="term" value="C:cytosol"/>
    <property type="evidence" value="ECO:0007669"/>
    <property type="project" value="TreeGrafter"/>
</dbReference>
<evidence type="ECO:0000256" key="4">
    <source>
        <dbReference type="ARBA" id="ARBA00022670"/>
    </source>
</evidence>
<organism evidence="10 11">
    <name type="scientific">Acrobeloides nanus</name>
    <dbReference type="NCBI Taxonomy" id="290746"/>
    <lineage>
        <taxon>Eukaryota</taxon>
        <taxon>Metazoa</taxon>
        <taxon>Ecdysozoa</taxon>
        <taxon>Nematoda</taxon>
        <taxon>Chromadorea</taxon>
        <taxon>Rhabditida</taxon>
        <taxon>Tylenchina</taxon>
        <taxon>Cephalobomorpha</taxon>
        <taxon>Cephaloboidea</taxon>
        <taxon>Cephalobidae</taxon>
        <taxon>Acrobeloides</taxon>
    </lineage>
</organism>
<dbReference type="Gene3D" id="3.40.50.1820">
    <property type="entry name" value="alpha/beta hydrolase"/>
    <property type="match status" value="1"/>
</dbReference>
<protein>
    <recommendedName>
        <fullName evidence="3 7">Prolyl endopeptidase</fullName>
        <ecNumber evidence="7">3.4.21.-</ecNumber>
    </recommendedName>
</protein>
<dbReference type="FunFam" id="2.130.10.120:FF:000001">
    <property type="entry name" value="Prolyl endopeptidase"/>
    <property type="match status" value="1"/>
</dbReference>
<evidence type="ECO:0000256" key="3">
    <source>
        <dbReference type="ARBA" id="ARBA00016310"/>
    </source>
</evidence>
<dbReference type="PRINTS" id="PR00862">
    <property type="entry name" value="PROLIGOPTASE"/>
</dbReference>
<dbReference type="Pfam" id="PF02897">
    <property type="entry name" value="Peptidase_S9_N"/>
    <property type="match status" value="1"/>
</dbReference>
<reference evidence="11" key="1">
    <citation type="submission" date="2022-11" db="UniProtKB">
        <authorList>
            <consortium name="WormBaseParasite"/>
        </authorList>
    </citation>
    <scope>IDENTIFICATION</scope>
</reference>
<keyword evidence="4 7" id="KW-0645">Protease</keyword>
<dbReference type="InterPro" id="IPR051167">
    <property type="entry name" value="Prolyl_oligopep/macrocyclase"/>
</dbReference>
<sequence>MSSSNDIYIHPSKYPLARRDESVVDDFHGTKVLDQYRWLEDPDSEETQAFVQQLNAISEPFINASEVREEMRAKLTKLWDYEKYGCTGKHGKFYYYYYNSGLQNQSVLYQQEKYDDKGKIFLDPNTLSEDGTTFIRNTRWTEDGTIFAFGISEKGSDWVTIKFMKNTGEEIPDSITGVKFGSLAWTGDNSGIFYSRYPEHKSATEGSSVEKHEFHSLYYHKLGTDCKEDILVADFRQNPNFMTSGTVTEDGSLLLIEIDEGCSPNNDIYYYDLKAAKNQISGKLALKPLFDKFDAKYSYVDHEGDTALILTNHNAPMFKLVRVKFETARLGPDHWETVIPEDEKRKLTFAEPVAENKLIVEYLEDVKSAVYIHDLKTGKQLYQIPLEIGSLSGLYARKSDKEMFFMFESFFTPAVIYRVDFSKYKHDETVKPEITRVVKIHGVEPNKFEAKQVFYTSKDGTKVPMFILKNKDTVLDGQNPTVLNGYGGFNIADTPSFSISRLLFLNYFKGIVAVANLRGGSEYGEKWHEAGMRERKQNVFDDFIAAAEYLIDNKYTNPKKLAIHGGSNGGLLVGACSQQRPELYGAVLNRVGVLDMLRFHKFTIGAAWIPEFGNPEDPEDFKFIYKYSPLHNITLSNNQQWPATLLMTADHDDRVVPAHTLKYIAQLYYYLQKEAQNFQQNPIMARVEVRAGHGAGKPTSKLIAEIVDMYSFLHRVLQMKWHDN</sequence>
<dbReference type="AlphaFoldDB" id="A0A914EFI4"/>
<dbReference type="SUPFAM" id="SSF53474">
    <property type="entry name" value="alpha/beta-Hydrolases"/>
    <property type="match status" value="1"/>
</dbReference>
<comment type="catalytic activity">
    <reaction evidence="1">
        <text>Hydrolysis of Pro-|-Xaa &gt;&gt; Ala-|-Xaa in oligopeptides.</text>
        <dbReference type="EC" id="3.4.21.26"/>
    </reaction>
</comment>
<dbReference type="InterPro" id="IPR029058">
    <property type="entry name" value="AB_hydrolase_fold"/>
</dbReference>
<keyword evidence="5 7" id="KW-0378">Hydrolase</keyword>
<name>A0A914EFI4_9BILA</name>
<evidence type="ECO:0000313" key="10">
    <source>
        <dbReference type="Proteomes" id="UP000887540"/>
    </source>
</evidence>
<dbReference type="PANTHER" id="PTHR42881:SF2">
    <property type="entry name" value="PROLYL ENDOPEPTIDASE"/>
    <property type="match status" value="1"/>
</dbReference>
<dbReference type="Proteomes" id="UP000887540">
    <property type="component" value="Unplaced"/>
</dbReference>
<dbReference type="FunFam" id="3.40.50.1820:FF:000005">
    <property type="entry name" value="Prolyl endopeptidase"/>
    <property type="match status" value="1"/>
</dbReference>
<evidence type="ECO:0000259" key="9">
    <source>
        <dbReference type="Pfam" id="PF02897"/>
    </source>
</evidence>
<evidence type="ECO:0000313" key="11">
    <source>
        <dbReference type="WBParaSite" id="ACRNAN_scaffold7950.g16630.t1"/>
    </source>
</evidence>
<dbReference type="InterPro" id="IPR001375">
    <property type="entry name" value="Peptidase_S9_cat"/>
</dbReference>
<evidence type="ECO:0000256" key="2">
    <source>
        <dbReference type="ARBA" id="ARBA00005228"/>
    </source>
</evidence>
<evidence type="ECO:0000256" key="1">
    <source>
        <dbReference type="ARBA" id="ARBA00001070"/>
    </source>
</evidence>
<dbReference type="PROSITE" id="PS00708">
    <property type="entry name" value="PRO_ENDOPEP_SER"/>
    <property type="match status" value="1"/>
</dbReference>
<dbReference type="GO" id="GO:0070012">
    <property type="term" value="F:oligopeptidase activity"/>
    <property type="evidence" value="ECO:0007669"/>
    <property type="project" value="TreeGrafter"/>
</dbReference>
<accession>A0A914EFI4</accession>
<keyword evidence="6 7" id="KW-0720">Serine protease</keyword>
<dbReference type="WBParaSite" id="ACRNAN_scaffold7950.g16630.t1">
    <property type="protein sequence ID" value="ACRNAN_scaffold7950.g16630.t1"/>
    <property type="gene ID" value="ACRNAN_scaffold7950.g16630"/>
</dbReference>
<dbReference type="EC" id="3.4.21.-" evidence="7"/>
<dbReference type="Pfam" id="PF00326">
    <property type="entry name" value="Peptidase_S9"/>
    <property type="match status" value="1"/>
</dbReference>
<evidence type="ECO:0000256" key="7">
    <source>
        <dbReference type="RuleBase" id="RU368024"/>
    </source>
</evidence>
<comment type="similarity">
    <text evidence="2 7">Belongs to the peptidase S9A family.</text>
</comment>
<dbReference type="PANTHER" id="PTHR42881">
    <property type="entry name" value="PROLYL ENDOPEPTIDASE"/>
    <property type="match status" value="1"/>
</dbReference>
<evidence type="ECO:0000256" key="6">
    <source>
        <dbReference type="ARBA" id="ARBA00022825"/>
    </source>
</evidence>
<dbReference type="InterPro" id="IPR023302">
    <property type="entry name" value="Pept_S9A_N"/>
</dbReference>
<keyword evidence="10" id="KW-1185">Reference proteome</keyword>
<evidence type="ECO:0000259" key="8">
    <source>
        <dbReference type="Pfam" id="PF00326"/>
    </source>
</evidence>